<dbReference type="GO" id="GO:0051083">
    <property type="term" value="P:'de novo' cotranslational protein folding"/>
    <property type="evidence" value="ECO:0007669"/>
    <property type="project" value="TreeGrafter"/>
</dbReference>
<dbReference type="InterPro" id="IPR046357">
    <property type="entry name" value="PPIase_dom_sf"/>
</dbReference>
<proteinExistence type="inferred from homology"/>
<evidence type="ECO:0000256" key="8">
    <source>
        <dbReference type="ARBA" id="ARBA00023235"/>
    </source>
</evidence>
<dbReference type="InterPro" id="IPR027304">
    <property type="entry name" value="Trigger_fact/SurA_dom_sf"/>
</dbReference>
<comment type="similarity">
    <text evidence="2 12 14">Belongs to the FKBP-type PPIase family. Tig subfamily.</text>
</comment>
<keyword evidence="5 12" id="KW-0132">Cell division</keyword>
<evidence type="ECO:0000256" key="9">
    <source>
        <dbReference type="ARBA" id="ARBA00023306"/>
    </source>
</evidence>
<dbReference type="GO" id="GO:0015031">
    <property type="term" value="P:protein transport"/>
    <property type="evidence" value="ECO:0007669"/>
    <property type="project" value="UniProtKB-UniRule"/>
</dbReference>
<dbReference type="InterPro" id="IPR036611">
    <property type="entry name" value="Trigger_fac_ribosome-bd_sf"/>
</dbReference>
<dbReference type="PIRSF" id="PIRSF003095">
    <property type="entry name" value="Trigger_factor"/>
    <property type="match status" value="1"/>
</dbReference>
<sequence>MDVTQTTAEGLKREFRVVVPASDLETRLNDRLARLKDQVRLNGFRPGKVPVGHLRKLYGRAVMAEAIEELVRETNAKIVTDNGFKLAMDPQVKMPEDKTELEGVVEGKSDLSYTVELEVVPAIELADFKGITLERLVAEIGQEEIQDALKRLADQNRPFTAKAEGAAAETGDRVTISFIGRIGGEPFEGGTGEDIQLVIGSGQFIPGFEDQVVGVKAGETRTVTVTFPENYMAENLAGKTAEFEVTAKTVEAPGEVAMDDDFAKKLGLESLAKLEEAIGERLKADYAAQSRQRVKRQLLDKLDELHKFEPPPTLVEEEFKSVWETVVSDLKSQNRSFADEGTDEEKAKAEYRGIADRRVRLGLVLAEIGEKNGIKVTDEEISRALVERARQYPGREQEVWDFYRKTPAALASVRAPIFEEKVVDYILELATVTDRSVPKDELFKDDEPAAA</sequence>
<dbReference type="EC" id="5.2.1.8" evidence="3 12"/>
<dbReference type="GO" id="GO:0005737">
    <property type="term" value="C:cytoplasm"/>
    <property type="evidence" value="ECO:0007669"/>
    <property type="project" value="UniProtKB-SubCell"/>
</dbReference>
<comment type="subcellular location">
    <subcellularLocation>
        <location evidence="12">Cytoplasm</location>
    </subcellularLocation>
    <text evidence="12">About half TF is bound to the ribosome near the polypeptide exit tunnel while the other half is free in the cytoplasm.</text>
</comment>
<dbReference type="NCBIfam" id="TIGR00115">
    <property type="entry name" value="tig"/>
    <property type="match status" value="1"/>
</dbReference>
<dbReference type="SUPFAM" id="SSF109998">
    <property type="entry name" value="Triger factor/SurA peptide-binding domain-like"/>
    <property type="match status" value="1"/>
</dbReference>
<evidence type="ECO:0000256" key="12">
    <source>
        <dbReference type="HAMAP-Rule" id="MF_00303"/>
    </source>
</evidence>
<dbReference type="GO" id="GO:0043022">
    <property type="term" value="F:ribosome binding"/>
    <property type="evidence" value="ECO:0007669"/>
    <property type="project" value="TreeGrafter"/>
</dbReference>
<name>A0A327KZ28_9BRAD</name>
<keyword evidence="8 12" id="KW-0413">Isomerase</keyword>
<evidence type="ECO:0000256" key="4">
    <source>
        <dbReference type="ARBA" id="ARBA00016902"/>
    </source>
</evidence>
<evidence type="ECO:0000313" key="17">
    <source>
        <dbReference type="Proteomes" id="UP000249130"/>
    </source>
</evidence>
<reference evidence="16 17" key="1">
    <citation type="submission" date="2017-07" db="EMBL/GenBank/DDBJ databases">
        <title>Draft Genome Sequences of Select Purple Nonsulfur Bacteria.</title>
        <authorList>
            <person name="Lasarre B."/>
            <person name="Mckinlay J.B."/>
        </authorList>
    </citation>
    <scope>NUCLEOTIDE SEQUENCE [LARGE SCALE GENOMIC DNA]</scope>
    <source>
        <strain evidence="16 17">DSM 5909</strain>
    </source>
</reference>
<evidence type="ECO:0000256" key="7">
    <source>
        <dbReference type="ARBA" id="ARBA00023186"/>
    </source>
</evidence>
<evidence type="ECO:0000256" key="11">
    <source>
        <dbReference type="ARBA" id="ARBA00029986"/>
    </source>
</evidence>
<evidence type="ECO:0000313" key="16">
    <source>
        <dbReference type="EMBL" id="RAI40658.1"/>
    </source>
</evidence>
<keyword evidence="7 12" id="KW-0143">Chaperone</keyword>
<dbReference type="GO" id="GO:0051301">
    <property type="term" value="P:cell division"/>
    <property type="evidence" value="ECO:0007669"/>
    <property type="project" value="UniProtKB-KW"/>
</dbReference>
<comment type="catalytic activity">
    <reaction evidence="1 12 13">
        <text>[protein]-peptidylproline (omega=180) = [protein]-peptidylproline (omega=0)</text>
        <dbReference type="Rhea" id="RHEA:16237"/>
        <dbReference type="Rhea" id="RHEA-COMP:10747"/>
        <dbReference type="Rhea" id="RHEA-COMP:10748"/>
        <dbReference type="ChEBI" id="CHEBI:83833"/>
        <dbReference type="ChEBI" id="CHEBI:83834"/>
        <dbReference type="EC" id="5.2.1.8"/>
    </reaction>
</comment>
<evidence type="ECO:0000256" key="1">
    <source>
        <dbReference type="ARBA" id="ARBA00000971"/>
    </source>
</evidence>
<dbReference type="AlphaFoldDB" id="A0A327KZ28"/>
<dbReference type="Gene3D" id="3.30.70.1050">
    <property type="entry name" value="Trigger factor ribosome-binding domain"/>
    <property type="match status" value="1"/>
</dbReference>
<evidence type="ECO:0000256" key="6">
    <source>
        <dbReference type="ARBA" id="ARBA00023110"/>
    </source>
</evidence>
<dbReference type="Proteomes" id="UP000249130">
    <property type="component" value="Unassembled WGS sequence"/>
</dbReference>
<dbReference type="InterPro" id="IPR005215">
    <property type="entry name" value="Trig_fac"/>
</dbReference>
<keyword evidence="17" id="KW-1185">Reference proteome</keyword>
<evidence type="ECO:0000256" key="14">
    <source>
        <dbReference type="RuleBase" id="RU003914"/>
    </source>
</evidence>
<dbReference type="FunFam" id="3.10.50.40:FF:000001">
    <property type="entry name" value="Trigger factor"/>
    <property type="match status" value="1"/>
</dbReference>
<keyword evidence="12" id="KW-0963">Cytoplasm</keyword>
<dbReference type="HAMAP" id="MF_00303">
    <property type="entry name" value="Trigger_factor_Tig"/>
    <property type="match status" value="1"/>
</dbReference>
<organism evidence="16 17">
    <name type="scientific">Rhodoplanes roseus</name>
    <dbReference type="NCBI Taxonomy" id="29409"/>
    <lineage>
        <taxon>Bacteria</taxon>
        <taxon>Pseudomonadati</taxon>
        <taxon>Pseudomonadota</taxon>
        <taxon>Alphaproteobacteria</taxon>
        <taxon>Hyphomicrobiales</taxon>
        <taxon>Nitrobacteraceae</taxon>
        <taxon>Rhodoplanes</taxon>
    </lineage>
</organism>
<accession>A0A327KZ28</accession>
<dbReference type="PANTHER" id="PTHR30560:SF3">
    <property type="entry name" value="TRIGGER FACTOR-LIKE PROTEIN TIG, CHLOROPLASTIC"/>
    <property type="match status" value="1"/>
</dbReference>
<dbReference type="GO" id="GO:0044183">
    <property type="term" value="F:protein folding chaperone"/>
    <property type="evidence" value="ECO:0007669"/>
    <property type="project" value="TreeGrafter"/>
</dbReference>
<dbReference type="PROSITE" id="PS50059">
    <property type="entry name" value="FKBP_PPIASE"/>
    <property type="match status" value="1"/>
</dbReference>
<dbReference type="Gene3D" id="1.10.3120.10">
    <property type="entry name" value="Trigger factor, C-terminal domain"/>
    <property type="match status" value="1"/>
</dbReference>
<protein>
    <recommendedName>
        <fullName evidence="4 12">Trigger factor</fullName>
        <shortName evidence="12">TF</shortName>
        <ecNumber evidence="3 12">5.2.1.8</ecNumber>
    </recommendedName>
    <alternativeName>
        <fullName evidence="11 12">PPIase</fullName>
    </alternativeName>
</protein>
<comment type="domain">
    <text evidence="12">Consists of 3 domains; the N-terminus binds the ribosome, the middle domain has PPIase activity, while the C-terminus has intrinsic chaperone activity on its own.</text>
</comment>
<evidence type="ECO:0000256" key="2">
    <source>
        <dbReference type="ARBA" id="ARBA00005464"/>
    </source>
</evidence>
<keyword evidence="9 12" id="KW-0131">Cell cycle</keyword>
<evidence type="ECO:0000256" key="3">
    <source>
        <dbReference type="ARBA" id="ARBA00013194"/>
    </source>
</evidence>
<dbReference type="Pfam" id="PF05698">
    <property type="entry name" value="Trigger_C"/>
    <property type="match status" value="1"/>
</dbReference>
<dbReference type="RefSeq" id="WP_111421405.1">
    <property type="nucleotide sequence ID" value="NZ_NPEX01000222.1"/>
</dbReference>
<dbReference type="InterPro" id="IPR001179">
    <property type="entry name" value="PPIase_FKBP_dom"/>
</dbReference>
<feature type="domain" description="PPIase FKBP-type" evidence="15">
    <location>
        <begin position="171"/>
        <end position="231"/>
    </location>
</feature>
<dbReference type="SUPFAM" id="SSF102735">
    <property type="entry name" value="Trigger factor ribosome-binding domain"/>
    <property type="match status" value="1"/>
</dbReference>
<dbReference type="GO" id="GO:0003755">
    <property type="term" value="F:peptidyl-prolyl cis-trans isomerase activity"/>
    <property type="evidence" value="ECO:0007669"/>
    <property type="project" value="UniProtKB-UniRule"/>
</dbReference>
<evidence type="ECO:0000256" key="10">
    <source>
        <dbReference type="ARBA" id="ARBA00024849"/>
    </source>
</evidence>
<dbReference type="InterPro" id="IPR037041">
    <property type="entry name" value="Trigger_fac_C_sf"/>
</dbReference>
<comment type="caution">
    <text evidence="16">The sequence shown here is derived from an EMBL/GenBank/DDBJ whole genome shotgun (WGS) entry which is preliminary data.</text>
</comment>
<dbReference type="Gene3D" id="3.10.50.40">
    <property type="match status" value="1"/>
</dbReference>
<dbReference type="Pfam" id="PF05697">
    <property type="entry name" value="Trigger_N"/>
    <property type="match status" value="1"/>
</dbReference>
<dbReference type="OrthoDB" id="9767721at2"/>
<keyword evidence="6 12" id="KW-0697">Rotamase</keyword>
<dbReference type="EMBL" id="NPEX01000222">
    <property type="protein sequence ID" value="RAI40658.1"/>
    <property type="molecule type" value="Genomic_DNA"/>
</dbReference>
<gene>
    <name evidence="12" type="primary">tig</name>
    <name evidence="16" type="ORF">CH341_23295</name>
</gene>
<dbReference type="InterPro" id="IPR008881">
    <property type="entry name" value="Trigger_fac_ribosome-bd_bac"/>
</dbReference>
<evidence type="ECO:0000256" key="13">
    <source>
        <dbReference type="PROSITE-ProRule" id="PRU00277"/>
    </source>
</evidence>
<dbReference type="GO" id="GO:0043335">
    <property type="term" value="P:protein unfolding"/>
    <property type="evidence" value="ECO:0007669"/>
    <property type="project" value="TreeGrafter"/>
</dbReference>
<dbReference type="Pfam" id="PF00254">
    <property type="entry name" value="FKBP_C"/>
    <property type="match status" value="1"/>
</dbReference>
<dbReference type="SUPFAM" id="SSF54534">
    <property type="entry name" value="FKBP-like"/>
    <property type="match status" value="1"/>
</dbReference>
<dbReference type="PANTHER" id="PTHR30560">
    <property type="entry name" value="TRIGGER FACTOR CHAPERONE AND PEPTIDYL-PROLYL CIS/TRANS ISOMERASE"/>
    <property type="match status" value="1"/>
</dbReference>
<evidence type="ECO:0000256" key="5">
    <source>
        <dbReference type="ARBA" id="ARBA00022618"/>
    </source>
</evidence>
<dbReference type="InterPro" id="IPR008880">
    <property type="entry name" value="Trigger_fac_C"/>
</dbReference>
<evidence type="ECO:0000259" key="15">
    <source>
        <dbReference type="PROSITE" id="PS50059"/>
    </source>
</evidence>
<comment type="function">
    <text evidence="10 12">Involved in protein export. Acts as a chaperone by maintaining the newly synthesized protein in an open conformation. Functions as a peptidyl-prolyl cis-trans isomerase.</text>
</comment>